<dbReference type="GO" id="GO:0015421">
    <property type="term" value="F:ABC-type oligopeptide transporter activity"/>
    <property type="evidence" value="ECO:0007669"/>
    <property type="project" value="TreeGrafter"/>
</dbReference>
<protein>
    <submittedName>
        <fullName evidence="2">Uncharacterized protein</fullName>
    </submittedName>
</protein>
<dbReference type="AlphaFoldDB" id="A0A162K8N5"/>
<reference evidence="2 3" key="1">
    <citation type="journal article" date="2016" name="Genome Biol. Evol.">
        <title>Divergent and convergent evolution of fungal pathogenicity.</title>
        <authorList>
            <person name="Shang Y."/>
            <person name="Xiao G."/>
            <person name="Zheng P."/>
            <person name="Cen K."/>
            <person name="Zhan S."/>
            <person name="Wang C."/>
        </authorList>
    </citation>
    <scope>NUCLEOTIDE SEQUENCE [LARGE SCALE GENOMIC DNA]</scope>
    <source>
        <strain evidence="2 3">RCEF 1005</strain>
    </source>
</reference>
<dbReference type="SUPFAM" id="SSF52540">
    <property type="entry name" value="P-loop containing nucleoside triphosphate hydrolases"/>
    <property type="match status" value="1"/>
</dbReference>
<evidence type="ECO:0000313" key="3">
    <source>
        <dbReference type="Proteomes" id="UP000076881"/>
    </source>
</evidence>
<feature type="region of interest" description="Disordered" evidence="1">
    <location>
        <begin position="60"/>
        <end position="92"/>
    </location>
</feature>
<dbReference type="OrthoDB" id="6500128at2759"/>
<dbReference type="InterPro" id="IPR039421">
    <property type="entry name" value="Type_1_exporter"/>
</dbReference>
<dbReference type="PANTHER" id="PTHR43394:SF1">
    <property type="entry name" value="ATP-BINDING CASSETTE SUB-FAMILY B MEMBER 10, MITOCHONDRIAL"/>
    <property type="match status" value="1"/>
</dbReference>
<dbReference type="PANTHER" id="PTHR43394">
    <property type="entry name" value="ATP-DEPENDENT PERMEASE MDL1, MITOCHONDRIAL"/>
    <property type="match status" value="1"/>
</dbReference>
<evidence type="ECO:0000313" key="2">
    <source>
        <dbReference type="EMBL" id="OAA78543.1"/>
    </source>
</evidence>
<gene>
    <name evidence="2" type="ORF">LEL_05366</name>
</gene>
<proteinExistence type="predicted"/>
<name>A0A162K8N5_CORDF</name>
<dbReference type="Gene3D" id="3.40.50.300">
    <property type="entry name" value="P-loop containing nucleotide triphosphate hydrolases"/>
    <property type="match status" value="1"/>
</dbReference>
<keyword evidence="3" id="KW-1185">Reference proteome</keyword>
<feature type="compositionally biased region" description="Basic and acidic residues" evidence="1">
    <location>
        <begin position="66"/>
        <end position="77"/>
    </location>
</feature>
<dbReference type="Proteomes" id="UP000076881">
    <property type="component" value="Unassembled WGS sequence"/>
</dbReference>
<dbReference type="InterPro" id="IPR027417">
    <property type="entry name" value="P-loop_NTPase"/>
</dbReference>
<sequence length="92" mass="9747">MDEATSALDTTTDKLVQGVISQAFPGCTILMIAHRQVTVRDAGKFIELSDGVVTSVRDVSQNTSNHGDEARISKDQLAESAGGGTIRQTTPE</sequence>
<dbReference type="EMBL" id="AZHF01000003">
    <property type="protein sequence ID" value="OAA78543.1"/>
    <property type="molecule type" value="Genomic_DNA"/>
</dbReference>
<comment type="caution">
    <text evidence="2">The sequence shown here is derived from an EMBL/GenBank/DDBJ whole genome shotgun (WGS) entry which is preliminary data.</text>
</comment>
<organism evidence="2 3">
    <name type="scientific">Akanthomyces lecanii RCEF 1005</name>
    <dbReference type="NCBI Taxonomy" id="1081108"/>
    <lineage>
        <taxon>Eukaryota</taxon>
        <taxon>Fungi</taxon>
        <taxon>Dikarya</taxon>
        <taxon>Ascomycota</taxon>
        <taxon>Pezizomycotina</taxon>
        <taxon>Sordariomycetes</taxon>
        <taxon>Hypocreomycetidae</taxon>
        <taxon>Hypocreales</taxon>
        <taxon>Cordycipitaceae</taxon>
        <taxon>Akanthomyces</taxon>
        <taxon>Cordyceps confragosa</taxon>
    </lineage>
</organism>
<evidence type="ECO:0000256" key="1">
    <source>
        <dbReference type="SAM" id="MobiDB-lite"/>
    </source>
</evidence>
<accession>A0A162K8N5</accession>